<dbReference type="Proteomes" id="UP000278085">
    <property type="component" value="Unassembled WGS sequence"/>
</dbReference>
<dbReference type="EMBL" id="RXLQ01000007">
    <property type="protein sequence ID" value="RSZ58161.1"/>
    <property type="molecule type" value="Genomic_DNA"/>
</dbReference>
<comment type="caution">
    <text evidence="1">The sequence shown here is derived from an EMBL/GenBank/DDBJ whole genome shotgun (WGS) entry which is preliminary data.</text>
</comment>
<evidence type="ECO:0000313" key="2">
    <source>
        <dbReference type="Proteomes" id="UP000278085"/>
    </source>
</evidence>
<proteinExistence type="predicted"/>
<sequence>MRRFSIVLTPLLLAGCVKGSATYYINESSNEHVITVRAEQEYFWKKEMTLTLVASHMPECQRAFPMESVALDEVSVELFSNGDDVYSVRSGGELMQIDTLTCVQLDEPKPTALGQPVGTFFIDEKTVSFEKAAAPAAGAPAPAPAAGG</sequence>
<name>A0A430HKY7_9BURK</name>
<protein>
    <recommendedName>
        <fullName evidence="3">Lipoprotein</fullName>
    </recommendedName>
</protein>
<organism evidence="1 2">
    <name type="scientific">Massilia atriviolacea</name>
    <dbReference type="NCBI Taxonomy" id="2495579"/>
    <lineage>
        <taxon>Bacteria</taxon>
        <taxon>Pseudomonadati</taxon>
        <taxon>Pseudomonadota</taxon>
        <taxon>Betaproteobacteria</taxon>
        <taxon>Burkholderiales</taxon>
        <taxon>Oxalobacteraceae</taxon>
        <taxon>Telluria group</taxon>
        <taxon>Massilia</taxon>
    </lineage>
</organism>
<gene>
    <name evidence="1" type="ORF">EJB06_14405</name>
</gene>
<dbReference type="PROSITE" id="PS51257">
    <property type="entry name" value="PROKAR_LIPOPROTEIN"/>
    <property type="match status" value="1"/>
</dbReference>
<dbReference type="RefSeq" id="WP_126074734.1">
    <property type="nucleotide sequence ID" value="NZ_CP051166.1"/>
</dbReference>
<accession>A0A430HKY7</accession>
<evidence type="ECO:0008006" key="3">
    <source>
        <dbReference type="Google" id="ProtNLM"/>
    </source>
</evidence>
<reference evidence="1 2" key="1">
    <citation type="submission" date="2018-12" db="EMBL/GenBank/DDBJ databases">
        <authorList>
            <person name="Yang E."/>
        </authorList>
    </citation>
    <scope>NUCLEOTIDE SEQUENCE [LARGE SCALE GENOMIC DNA]</scope>
    <source>
        <strain evidence="1 2">SOD</strain>
    </source>
</reference>
<dbReference type="OrthoDB" id="5297723at2"/>
<evidence type="ECO:0000313" key="1">
    <source>
        <dbReference type="EMBL" id="RSZ58161.1"/>
    </source>
</evidence>
<keyword evidence="2" id="KW-1185">Reference proteome</keyword>
<dbReference type="AlphaFoldDB" id="A0A430HKY7"/>